<keyword evidence="6" id="KW-0479">Metal-binding</keyword>
<evidence type="ECO:0000256" key="9">
    <source>
        <dbReference type="ARBA" id="ARBA00023004"/>
    </source>
</evidence>
<keyword evidence="5" id="KW-0964">Secreted</keyword>
<comment type="similarity">
    <text evidence="3">Belongs to the metallophosphoesterase superfamily. Purple acid phosphatase family.</text>
</comment>
<dbReference type="EMBL" id="JAVIJP010000015">
    <property type="protein sequence ID" value="KAL3644153.1"/>
    <property type="molecule type" value="Genomic_DNA"/>
</dbReference>
<dbReference type="PIRSF" id="PIRSF030250">
    <property type="entry name" value="Ptase_At2g46880"/>
    <property type="match status" value="1"/>
</dbReference>
<evidence type="ECO:0000313" key="13">
    <source>
        <dbReference type="EMBL" id="KAL3644153.1"/>
    </source>
</evidence>
<comment type="cofactor">
    <cofactor evidence="1">
        <name>Zn(2+)</name>
        <dbReference type="ChEBI" id="CHEBI:29105"/>
    </cofactor>
</comment>
<evidence type="ECO:0000256" key="5">
    <source>
        <dbReference type="ARBA" id="ARBA00022525"/>
    </source>
</evidence>
<evidence type="ECO:0000313" key="14">
    <source>
        <dbReference type="Proteomes" id="UP001632038"/>
    </source>
</evidence>
<keyword evidence="10" id="KW-0325">Glycoprotein</keyword>
<keyword evidence="14" id="KW-1185">Reference proteome</keyword>
<evidence type="ECO:0000256" key="1">
    <source>
        <dbReference type="ARBA" id="ARBA00001947"/>
    </source>
</evidence>
<dbReference type="Proteomes" id="UP001632038">
    <property type="component" value="Unassembled WGS sequence"/>
</dbReference>
<evidence type="ECO:0000256" key="8">
    <source>
        <dbReference type="ARBA" id="ARBA00022833"/>
    </source>
</evidence>
<evidence type="ECO:0000256" key="2">
    <source>
        <dbReference type="ARBA" id="ARBA00004613"/>
    </source>
</evidence>
<evidence type="ECO:0000256" key="4">
    <source>
        <dbReference type="ARBA" id="ARBA00011738"/>
    </source>
</evidence>
<evidence type="ECO:0000256" key="6">
    <source>
        <dbReference type="ARBA" id="ARBA00022723"/>
    </source>
</evidence>
<name>A0ABD3DPC8_9LAMI</name>
<dbReference type="GO" id="GO:0046872">
    <property type="term" value="F:metal ion binding"/>
    <property type="evidence" value="ECO:0007669"/>
    <property type="project" value="UniProtKB-KW"/>
</dbReference>
<dbReference type="InterPro" id="IPR004843">
    <property type="entry name" value="Calcineurin-like_PHP"/>
</dbReference>
<evidence type="ECO:0000259" key="12">
    <source>
        <dbReference type="Pfam" id="PF00149"/>
    </source>
</evidence>
<gene>
    <name evidence="13" type="primary">PAP28</name>
    <name evidence="13" type="ORF">CASFOL_012085</name>
</gene>
<dbReference type="InterPro" id="IPR029052">
    <property type="entry name" value="Metallo-depent_PP-like"/>
</dbReference>
<dbReference type="PANTHER" id="PTHR32440">
    <property type="entry name" value="PHOSPHATASE DCR2-RELATED-RELATED"/>
    <property type="match status" value="1"/>
</dbReference>
<comment type="subcellular location">
    <subcellularLocation>
        <location evidence="2">Secreted</location>
    </subcellularLocation>
</comment>
<dbReference type="Gene3D" id="3.60.21.10">
    <property type="match status" value="1"/>
</dbReference>
<dbReference type="AlphaFoldDB" id="A0ABD3DPC8"/>
<keyword evidence="9" id="KW-0408">Iron</keyword>
<evidence type="ECO:0000256" key="11">
    <source>
        <dbReference type="SAM" id="Phobius"/>
    </source>
</evidence>
<protein>
    <submittedName>
        <fullName evidence="13">Inactive purple acid phosphatase 28</fullName>
    </submittedName>
</protein>
<sequence>MVNIFGKMDSCNHSTWIHSFFYLFLVSVSVHYLHTLLIAPKLTIDYNQNARHKKLAPTPLRFRADGTFKILQVADMHFGNGKLTRCRDVLESEFEYCSDLNTTRFLEKMIQIESPDFVAFTGDNIFGSSAIDAAESLFQVFDPVIKSGIPWAAVLGNHDQESTMTREELMSFISLMDFSLSQTYPSIEDNANSNKQNPVPKIDGFGNYNLRVMGAPGSSLANSSVFNLYFLDSGDRATVNGVRTYDWIKESQLNWLRRVSIEVKEQMSDSNGSPPSLAFFHIPIPEIRQGPVYNVVGQYREYVACSLVNSGVLDTLVSMGDVKAIFIGHDHKNDFCGTLGGIWFCYGGGFGYHGYGLAGWHRRSRVILAELGKCKRSWGGVERIKTWKRLDDEMLTKVDEQILWERRS</sequence>
<evidence type="ECO:0000256" key="3">
    <source>
        <dbReference type="ARBA" id="ARBA00008723"/>
    </source>
</evidence>
<dbReference type="GO" id="GO:0005576">
    <property type="term" value="C:extracellular region"/>
    <property type="evidence" value="ECO:0007669"/>
    <property type="project" value="UniProtKB-SubCell"/>
</dbReference>
<dbReference type="SUPFAM" id="SSF56300">
    <property type="entry name" value="Metallo-dependent phosphatases"/>
    <property type="match status" value="1"/>
</dbReference>
<feature type="transmembrane region" description="Helical" evidence="11">
    <location>
        <begin position="20"/>
        <end position="44"/>
    </location>
</feature>
<keyword evidence="11" id="KW-1133">Transmembrane helix</keyword>
<evidence type="ECO:0000256" key="7">
    <source>
        <dbReference type="ARBA" id="ARBA00022729"/>
    </source>
</evidence>
<keyword evidence="8" id="KW-0862">Zinc</keyword>
<evidence type="ECO:0000256" key="10">
    <source>
        <dbReference type="ARBA" id="ARBA00023180"/>
    </source>
</evidence>
<accession>A0ABD3DPC8</accession>
<comment type="subunit">
    <text evidence="4">Homodimer.</text>
</comment>
<keyword evidence="11" id="KW-0472">Membrane</keyword>
<dbReference type="Pfam" id="PF00149">
    <property type="entry name" value="Metallophos"/>
    <property type="match status" value="1"/>
</dbReference>
<dbReference type="FunFam" id="3.60.21.10:FF:000038">
    <property type="entry name" value="Probable inactive purple acid phosphatase 29"/>
    <property type="match status" value="1"/>
</dbReference>
<organism evidence="13 14">
    <name type="scientific">Castilleja foliolosa</name>
    <dbReference type="NCBI Taxonomy" id="1961234"/>
    <lineage>
        <taxon>Eukaryota</taxon>
        <taxon>Viridiplantae</taxon>
        <taxon>Streptophyta</taxon>
        <taxon>Embryophyta</taxon>
        <taxon>Tracheophyta</taxon>
        <taxon>Spermatophyta</taxon>
        <taxon>Magnoliopsida</taxon>
        <taxon>eudicotyledons</taxon>
        <taxon>Gunneridae</taxon>
        <taxon>Pentapetalae</taxon>
        <taxon>asterids</taxon>
        <taxon>lamiids</taxon>
        <taxon>Lamiales</taxon>
        <taxon>Orobanchaceae</taxon>
        <taxon>Pedicularideae</taxon>
        <taxon>Castillejinae</taxon>
        <taxon>Castilleja</taxon>
    </lineage>
</organism>
<dbReference type="InterPro" id="IPR011230">
    <property type="entry name" value="PAP14/16/28/29"/>
</dbReference>
<keyword evidence="11" id="KW-0812">Transmembrane</keyword>
<feature type="domain" description="Calcineurin-like phosphoesterase" evidence="12">
    <location>
        <begin position="68"/>
        <end position="332"/>
    </location>
</feature>
<keyword evidence="7" id="KW-0732">Signal</keyword>
<proteinExistence type="inferred from homology"/>
<dbReference type="PANTHER" id="PTHR32440:SF2">
    <property type="entry name" value="INACTIVE PURPLE ACID PHOSPHATASE 28-RELATED"/>
    <property type="match status" value="1"/>
</dbReference>
<comment type="caution">
    <text evidence="13">The sequence shown here is derived from an EMBL/GenBank/DDBJ whole genome shotgun (WGS) entry which is preliminary data.</text>
</comment>
<reference evidence="14" key="1">
    <citation type="journal article" date="2024" name="IScience">
        <title>Strigolactones Initiate the Formation of Haustorium-like Structures in Castilleja.</title>
        <authorList>
            <person name="Buerger M."/>
            <person name="Peterson D."/>
            <person name="Chory J."/>
        </authorList>
    </citation>
    <scope>NUCLEOTIDE SEQUENCE [LARGE SCALE GENOMIC DNA]</scope>
</reference>
<dbReference type="CDD" id="cd07383">
    <property type="entry name" value="MPP_Dcr2"/>
    <property type="match status" value="1"/>
</dbReference>